<protein>
    <submittedName>
        <fullName evidence="1">Uncharacterized protein</fullName>
    </submittedName>
</protein>
<sequence length="77" mass="8960">MLTRGFSLYDYQSKENLRTRGEGINNRVVHLRWATIERSYAMEKKELGREDEVVKGLVMEMVGRKGVLGTPDRRQTC</sequence>
<accession>A0A5N6P0K2</accession>
<evidence type="ECO:0000313" key="1">
    <source>
        <dbReference type="EMBL" id="KAD5802754.1"/>
    </source>
</evidence>
<dbReference type="EMBL" id="SZYD01000007">
    <property type="protein sequence ID" value="KAD5802754.1"/>
    <property type="molecule type" value="Genomic_DNA"/>
</dbReference>
<proteinExistence type="predicted"/>
<name>A0A5N6P0K2_9ASTR</name>
<dbReference type="Proteomes" id="UP000326396">
    <property type="component" value="Linkage Group LG15"/>
</dbReference>
<organism evidence="1 2">
    <name type="scientific">Mikania micrantha</name>
    <name type="common">bitter vine</name>
    <dbReference type="NCBI Taxonomy" id="192012"/>
    <lineage>
        <taxon>Eukaryota</taxon>
        <taxon>Viridiplantae</taxon>
        <taxon>Streptophyta</taxon>
        <taxon>Embryophyta</taxon>
        <taxon>Tracheophyta</taxon>
        <taxon>Spermatophyta</taxon>
        <taxon>Magnoliopsida</taxon>
        <taxon>eudicotyledons</taxon>
        <taxon>Gunneridae</taxon>
        <taxon>Pentapetalae</taxon>
        <taxon>asterids</taxon>
        <taxon>campanulids</taxon>
        <taxon>Asterales</taxon>
        <taxon>Asteraceae</taxon>
        <taxon>Asteroideae</taxon>
        <taxon>Heliantheae alliance</taxon>
        <taxon>Eupatorieae</taxon>
        <taxon>Mikania</taxon>
    </lineage>
</organism>
<evidence type="ECO:0000313" key="2">
    <source>
        <dbReference type="Proteomes" id="UP000326396"/>
    </source>
</evidence>
<keyword evidence="2" id="KW-1185">Reference proteome</keyword>
<comment type="caution">
    <text evidence="1">The sequence shown here is derived from an EMBL/GenBank/DDBJ whole genome shotgun (WGS) entry which is preliminary data.</text>
</comment>
<reference evidence="1 2" key="1">
    <citation type="submission" date="2019-05" db="EMBL/GenBank/DDBJ databases">
        <title>Mikania micrantha, genome provides insights into the molecular mechanism of rapid growth.</title>
        <authorList>
            <person name="Liu B."/>
        </authorList>
    </citation>
    <scope>NUCLEOTIDE SEQUENCE [LARGE SCALE GENOMIC DNA]</scope>
    <source>
        <strain evidence="1">NLD-2019</strain>
        <tissue evidence="1">Leaf</tissue>
    </source>
</reference>
<dbReference type="AlphaFoldDB" id="A0A5N6P0K2"/>
<gene>
    <name evidence="1" type="ORF">E3N88_14114</name>
</gene>